<dbReference type="EMBL" id="KN817520">
    <property type="protein sequence ID" value="KJA28820.1"/>
    <property type="molecule type" value="Genomic_DNA"/>
</dbReference>
<sequence>MRTETVNTDKLVFEWEDDDEVASSMNRTKRAIILVGKHHASTGRVVAGHRRAMKAHINSQAVRNAGVGNIMQSITATPALCHSSFEELRLECYLQSMIAKGAPPAPVDPLETPWAVIQPTFREFRSDHEHDAHIFDSPMSSDENKDS</sequence>
<organism evidence="1 2">
    <name type="scientific">Hypholoma sublateritium (strain FD-334 SS-4)</name>
    <dbReference type="NCBI Taxonomy" id="945553"/>
    <lineage>
        <taxon>Eukaryota</taxon>
        <taxon>Fungi</taxon>
        <taxon>Dikarya</taxon>
        <taxon>Basidiomycota</taxon>
        <taxon>Agaricomycotina</taxon>
        <taxon>Agaricomycetes</taxon>
        <taxon>Agaricomycetidae</taxon>
        <taxon>Agaricales</taxon>
        <taxon>Agaricineae</taxon>
        <taxon>Strophariaceae</taxon>
        <taxon>Hypholoma</taxon>
    </lineage>
</organism>
<dbReference type="Proteomes" id="UP000054270">
    <property type="component" value="Unassembled WGS sequence"/>
</dbReference>
<evidence type="ECO:0000313" key="2">
    <source>
        <dbReference type="Proteomes" id="UP000054270"/>
    </source>
</evidence>
<name>A0A0D2QAY3_HYPSF</name>
<evidence type="ECO:0000313" key="1">
    <source>
        <dbReference type="EMBL" id="KJA28820.1"/>
    </source>
</evidence>
<dbReference type="AlphaFoldDB" id="A0A0D2QAY3"/>
<accession>A0A0D2QAY3</accession>
<keyword evidence="2" id="KW-1185">Reference proteome</keyword>
<reference evidence="2" key="1">
    <citation type="submission" date="2014-04" db="EMBL/GenBank/DDBJ databases">
        <title>Evolutionary Origins and Diversification of the Mycorrhizal Mutualists.</title>
        <authorList>
            <consortium name="DOE Joint Genome Institute"/>
            <consortium name="Mycorrhizal Genomics Consortium"/>
            <person name="Kohler A."/>
            <person name="Kuo A."/>
            <person name="Nagy L.G."/>
            <person name="Floudas D."/>
            <person name="Copeland A."/>
            <person name="Barry K.W."/>
            <person name="Cichocki N."/>
            <person name="Veneault-Fourrey C."/>
            <person name="LaButti K."/>
            <person name="Lindquist E.A."/>
            <person name="Lipzen A."/>
            <person name="Lundell T."/>
            <person name="Morin E."/>
            <person name="Murat C."/>
            <person name="Riley R."/>
            <person name="Ohm R."/>
            <person name="Sun H."/>
            <person name="Tunlid A."/>
            <person name="Henrissat B."/>
            <person name="Grigoriev I.V."/>
            <person name="Hibbett D.S."/>
            <person name="Martin F."/>
        </authorList>
    </citation>
    <scope>NUCLEOTIDE SEQUENCE [LARGE SCALE GENOMIC DNA]</scope>
    <source>
        <strain evidence="2">FD-334 SS-4</strain>
    </source>
</reference>
<protein>
    <submittedName>
        <fullName evidence="1">Uncharacterized protein</fullName>
    </submittedName>
</protein>
<gene>
    <name evidence="1" type="ORF">HYPSUDRAFT_61657</name>
</gene>
<dbReference type="OrthoDB" id="2604709at2759"/>
<proteinExistence type="predicted"/>